<feature type="transmembrane region" description="Helical" evidence="1">
    <location>
        <begin position="116"/>
        <end position="133"/>
    </location>
</feature>
<dbReference type="RefSeq" id="WP_002852237.1">
    <property type="nucleotide sequence ID" value="NZ_ADKM02000122.1"/>
</dbReference>
<dbReference type="STRING" id="246199.CUS_7810"/>
<keyword evidence="1" id="KW-0812">Transmembrane</keyword>
<protein>
    <submittedName>
        <fullName evidence="2">Putative stage III sporulation protein AE</fullName>
    </submittedName>
</protein>
<keyword evidence="3" id="KW-1185">Reference proteome</keyword>
<feature type="transmembrane region" description="Helical" evidence="1">
    <location>
        <begin position="90"/>
        <end position="109"/>
    </location>
</feature>
<proteinExistence type="predicted"/>
<evidence type="ECO:0000313" key="2">
    <source>
        <dbReference type="EMBL" id="EGC01862.1"/>
    </source>
</evidence>
<dbReference type="InterPro" id="IPR014194">
    <property type="entry name" value="Spore_III_AE"/>
</dbReference>
<dbReference type="EMBL" id="ADKM02000122">
    <property type="protein sequence ID" value="EGC01862.1"/>
    <property type="molecule type" value="Genomic_DNA"/>
</dbReference>
<accession>E9SFL2</accession>
<reference evidence="2 3" key="1">
    <citation type="submission" date="2011-02" db="EMBL/GenBank/DDBJ databases">
        <authorList>
            <person name="Nelson K.E."/>
            <person name="Sutton G."/>
            <person name="Torralba M."/>
            <person name="Durkin S."/>
            <person name="Harkins D."/>
            <person name="Montgomery R."/>
            <person name="Ziemer C."/>
            <person name="Klaassens E."/>
            <person name="Ocuiv P."/>
            <person name="Morrison M."/>
        </authorList>
    </citation>
    <scope>NUCLEOTIDE SEQUENCE [LARGE SCALE GENOMIC DNA]</scope>
    <source>
        <strain evidence="2 3">8</strain>
    </source>
</reference>
<gene>
    <name evidence="2" type="ORF">CUS_7810</name>
</gene>
<name>E9SFL2_RUMAL</name>
<dbReference type="Pfam" id="PF09546">
    <property type="entry name" value="Spore_III_AE"/>
    <property type="match status" value="1"/>
</dbReference>
<dbReference type="AlphaFoldDB" id="E9SFL2"/>
<feature type="transmembrane region" description="Helical" evidence="1">
    <location>
        <begin position="191"/>
        <end position="211"/>
    </location>
</feature>
<dbReference type="eggNOG" id="ENOG502Z7PW">
    <property type="taxonomic scope" value="Bacteria"/>
</dbReference>
<evidence type="ECO:0000313" key="3">
    <source>
        <dbReference type="Proteomes" id="UP000004259"/>
    </source>
</evidence>
<feature type="transmembrane region" description="Helical" evidence="1">
    <location>
        <begin position="153"/>
        <end position="179"/>
    </location>
</feature>
<feature type="transmembrane region" description="Helical" evidence="1">
    <location>
        <begin position="345"/>
        <end position="372"/>
    </location>
</feature>
<dbReference type="OrthoDB" id="1706761at2"/>
<evidence type="ECO:0000256" key="1">
    <source>
        <dbReference type="SAM" id="Phobius"/>
    </source>
</evidence>
<keyword evidence="1" id="KW-1133">Transmembrane helix</keyword>
<feature type="transmembrane region" description="Helical" evidence="1">
    <location>
        <begin position="290"/>
        <end position="308"/>
    </location>
</feature>
<keyword evidence="1" id="KW-0472">Membrane</keyword>
<organism evidence="2 3">
    <name type="scientific">Ruminococcus albus 8</name>
    <dbReference type="NCBI Taxonomy" id="246199"/>
    <lineage>
        <taxon>Bacteria</taxon>
        <taxon>Bacillati</taxon>
        <taxon>Bacillota</taxon>
        <taxon>Clostridia</taxon>
        <taxon>Eubacteriales</taxon>
        <taxon>Oscillospiraceae</taxon>
        <taxon>Ruminococcus</taxon>
    </lineage>
</organism>
<dbReference type="Proteomes" id="UP000004259">
    <property type="component" value="Unassembled WGS sequence"/>
</dbReference>
<feature type="transmembrane region" description="Helical" evidence="1">
    <location>
        <begin position="231"/>
        <end position="250"/>
    </location>
</feature>
<sequence length="376" mass="40255">MKNILTVIITFLMVIVFCPHVYAEMNNKQLDDLKYKIEERISSALDDDTENELRDAGITPTDIDSLTGLDQRSFFASLWDKFTEMLTKPLVMLGRILAVSLIYSAMNMLCTENSELTDVFGTLCVICVVTVMAESLSDSFERLQNSVNSINTFMISYIPIFSAVTTAGGHAATAGVYSASTVLVCEAAELISSKLLIPLLSTITALSVVSVTDPKLKISGFTDALRKLTTWLLSTVMLVFVGLLTIQGVTGKAADDLVSRTLRFTASSFIPVIGSSVSDAFLAVKSGAGVIKAAVGGFGMIAVFLIALRPFMLIISMKLTIWAGRIANELLGIQRTAEFLKNINSVLSIGLSILIAITAAFLIATAALMAVMTGGG</sequence>
<comment type="caution">
    <text evidence="2">The sequence shown here is derived from an EMBL/GenBank/DDBJ whole genome shotgun (WGS) entry which is preliminary data.</text>
</comment>